<dbReference type="STRING" id="1317117.ATO7_00025"/>
<keyword evidence="3" id="KW-1003">Cell membrane</keyword>
<keyword evidence="7" id="KW-0813">Transport</keyword>
<keyword evidence="10" id="KW-1185">Reference proteome</keyword>
<comment type="caution">
    <text evidence="9">The sequence shown here is derived from an EMBL/GenBank/DDBJ whole genome shotgun (WGS) entry which is preliminary data.</text>
</comment>
<comment type="similarity">
    <text evidence="2 7">Belongs to the ExbD/TolR family.</text>
</comment>
<dbReference type="EMBL" id="AQQV01000001">
    <property type="protein sequence ID" value="ORE88214.1"/>
    <property type="molecule type" value="Genomic_DNA"/>
</dbReference>
<sequence>MREFLDENTGGDEESGIDLTPMLDVVFIMLIFFIVTASFVKESGFDVNRPPNTQQPPKDDEVKNILVNVAADGQLFINRRPVDAAALVPNIKRLYAENPKGAVVIQAEDDSKNERLITVMDAARKAGVYNVSIASN</sequence>
<dbReference type="GO" id="GO:0015031">
    <property type="term" value="P:protein transport"/>
    <property type="evidence" value="ECO:0007669"/>
    <property type="project" value="UniProtKB-KW"/>
</dbReference>
<reference evidence="9 10" key="1">
    <citation type="submission" date="2013-04" db="EMBL/GenBank/DDBJ databases">
        <title>Oceanococcus atlanticus 22II-S10r2 Genome Sequencing.</title>
        <authorList>
            <person name="Lai Q."/>
            <person name="Li G."/>
            <person name="Shao Z."/>
        </authorList>
    </citation>
    <scope>NUCLEOTIDE SEQUENCE [LARGE SCALE GENOMIC DNA]</scope>
    <source>
        <strain evidence="9 10">22II-S10r2</strain>
    </source>
</reference>
<dbReference type="Pfam" id="PF02472">
    <property type="entry name" value="ExbD"/>
    <property type="match status" value="1"/>
</dbReference>
<keyword evidence="4 7" id="KW-0812">Transmembrane</keyword>
<dbReference type="Gene3D" id="3.30.420.270">
    <property type="match status" value="1"/>
</dbReference>
<organism evidence="9 10">
    <name type="scientific">Oceanococcus atlanticus</name>
    <dbReference type="NCBI Taxonomy" id="1317117"/>
    <lineage>
        <taxon>Bacteria</taxon>
        <taxon>Pseudomonadati</taxon>
        <taxon>Pseudomonadota</taxon>
        <taxon>Gammaproteobacteria</taxon>
        <taxon>Chromatiales</taxon>
        <taxon>Oceanococcaceae</taxon>
        <taxon>Oceanococcus</taxon>
    </lineage>
</organism>
<gene>
    <name evidence="9" type="ORF">ATO7_00025</name>
</gene>
<keyword evidence="5 8" id="KW-1133">Transmembrane helix</keyword>
<evidence type="ECO:0000313" key="9">
    <source>
        <dbReference type="EMBL" id="ORE88214.1"/>
    </source>
</evidence>
<dbReference type="GO" id="GO:0005886">
    <property type="term" value="C:plasma membrane"/>
    <property type="evidence" value="ECO:0007669"/>
    <property type="project" value="UniProtKB-SubCell"/>
</dbReference>
<evidence type="ECO:0000256" key="2">
    <source>
        <dbReference type="ARBA" id="ARBA00005811"/>
    </source>
</evidence>
<dbReference type="RefSeq" id="WP_083558878.1">
    <property type="nucleotide sequence ID" value="NZ_AQQV01000001.1"/>
</dbReference>
<dbReference type="Proteomes" id="UP000192342">
    <property type="component" value="Unassembled WGS sequence"/>
</dbReference>
<evidence type="ECO:0000256" key="7">
    <source>
        <dbReference type="RuleBase" id="RU003879"/>
    </source>
</evidence>
<dbReference type="GO" id="GO:0022857">
    <property type="term" value="F:transmembrane transporter activity"/>
    <property type="evidence" value="ECO:0007669"/>
    <property type="project" value="InterPro"/>
</dbReference>
<evidence type="ECO:0000256" key="5">
    <source>
        <dbReference type="ARBA" id="ARBA00022989"/>
    </source>
</evidence>
<keyword evidence="7" id="KW-0653">Protein transport</keyword>
<name>A0A1Y1SEX3_9GAMM</name>
<evidence type="ECO:0000256" key="8">
    <source>
        <dbReference type="SAM" id="Phobius"/>
    </source>
</evidence>
<dbReference type="PANTHER" id="PTHR30558:SF13">
    <property type="entry name" value="BIOPOLYMER TRANSPORT PROTEIN EXBD2"/>
    <property type="match status" value="1"/>
</dbReference>
<dbReference type="InterPro" id="IPR003400">
    <property type="entry name" value="ExbD"/>
</dbReference>
<feature type="transmembrane region" description="Helical" evidence="8">
    <location>
        <begin position="20"/>
        <end position="40"/>
    </location>
</feature>
<dbReference type="OrthoDB" id="9793581at2"/>
<evidence type="ECO:0000256" key="4">
    <source>
        <dbReference type="ARBA" id="ARBA00022692"/>
    </source>
</evidence>
<accession>A0A1Y1SEX3</accession>
<protein>
    <submittedName>
        <fullName evidence="9">Biopolymer transport protein</fullName>
    </submittedName>
</protein>
<comment type="subcellular location">
    <subcellularLocation>
        <location evidence="1">Cell membrane</location>
        <topology evidence="1">Single-pass membrane protein</topology>
    </subcellularLocation>
    <subcellularLocation>
        <location evidence="7">Cell membrane</location>
        <topology evidence="7">Single-pass type II membrane protein</topology>
    </subcellularLocation>
</comment>
<evidence type="ECO:0000256" key="1">
    <source>
        <dbReference type="ARBA" id="ARBA00004162"/>
    </source>
</evidence>
<dbReference type="PANTHER" id="PTHR30558">
    <property type="entry name" value="EXBD MEMBRANE COMPONENT OF PMF-DRIVEN MACROMOLECULE IMPORT SYSTEM"/>
    <property type="match status" value="1"/>
</dbReference>
<dbReference type="AlphaFoldDB" id="A0A1Y1SEX3"/>
<evidence type="ECO:0000313" key="10">
    <source>
        <dbReference type="Proteomes" id="UP000192342"/>
    </source>
</evidence>
<keyword evidence="6 8" id="KW-0472">Membrane</keyword>
<proteinExistence type="inferred from homology"/>
<evidence type="ECO:0000256" key="3">
    <source>
        <dbReference type="ARBA" id="ARBA00022475"/>
    </source>
</evidence>
<evidence type="ECO:0000256" key="6">
    <source>
        <dbReference type="ARBA" id="ARBA00023136"/>
    </source>
</evidence>